<dbReference type="Proteomes" id="UP000320300">
    <property type="component" value="Unassembled WGS sequence"/>
</dbReference>
<dbReference type="OrthoDB" id="1096636at2"/>
<proteinExistence type="predicted"/>
<sequence>MNKILIILLLFFGFGLKAQPVLKGGLAAFINENIIYPAYSYQNCVQGTIRISFKLNRLGEVYSSNVSSGPGIDLDQEALRLIRMSSGHWKVPADYDTTYVLVAPVDFRLSSEDCNRATQQDMNKAIAVYKANQGLTDAITNFYRNKAQGKYNESEEQKVTALKAELGYDDDYLNKKIEEGKKKLKQKDRQGACEDFLFVKYMGSSLADELLAKYCR</sequence>
<dbReference type="Gene3D" id="3.30.1150.10">
    <property type="match status" value="1"/>
</dbReference>
<dbReference type="RefSeq" id="WP_142527683.1">
    <property type="nucleotide sequence ID" value="NZ_CBCSJO010000004.1"/>
</dbReference>
<name>A0A521CEJ5_9SPHI</name>
<feature type="domain" description="TonB C-terminal" evidence="1">
    <location>
        <begin position="21"/>
        <end position="116"/>
    </location>
</feature>
<protein>
    <submittedName>
        <fullName evidence="2">TonB family C-terminal domain-containing protein</fullName>
    </submittedName>
</protein>
<dbReference type="InterPro" id="IPR037682">
    <property type="entry name" value="TonB_C"/>
</dbReference>
<evidence type="ECO:0000313" key="3">
    <source>
        <dbReference type="Proteomes" id="UP000320300"/>
    </source>
</evidence>
<organism evidence="2 3">
    <name type="scientific">Pedobacter westerhofensis</name>
    <dbReference type="NCBI Taxonomy" id="425512"/>
    <lineage>
        <taxon>Bacteria</taxon>
        <taxon>Pseudomonadati</taxon>
        <taxon>Bacteroidota</taxon>
        <taxon>Sphingobacteriia</taxon>
        <taxon>Sphingobacteriales</taxon>
        <taxon>Sphingobacteriaceae</taxon>
        <taxon>Pedobacter</taxon>
    </lineage>
</organism>
<evidence type="ECO:0000259" key="1">
    <source>
        <dbReference type="PROSITE" id="PS52015"/>
    </source>
</evidence>
<gene>
    <name evidence="2" type="ORF">SAMN06265348_103517</name>
</gene>
<dbReference type="GO" id="GO:0055085">
    <property type="term" value="P:transmembrane transport"/>
    <property type="evidence" value="ECO:0007669"/>
    <property type="project" value="InterPro"/>
</dbReference>
<dbReference type="EMBL" id="FXTN01000003">
    <property type="protein sequence ID" value="SMO57857.1"/>
    <property type="molecule type" value="Genomic_DNA"/>
</dbReference>
<dbReference type="Pfam" id="PF03544">
    <property type="entry name" value="TonB_C"/>
    <property type="match status" value="1"/>
</dbReference>
<dbReference type="PROSITE" id="PS52015">
    <property type="entry name" value="TONB_CTD"/>
    <property type="match status" value="1"/>
</dbReference>
<dbReference type="SUPFAM" id="SSF74653">
    <property type="entry name" value="TolA/TonB C-terminal domain"/>
    <property type="match status" value="1"/>
</dbReference>
<dbReference type="AlphaFoldDB" id="A0A521CEJ5"/>
<keyword evidence="3" id="KW-1185">Reference proteome</keyword>
<reference evidence="2 3" key="1">
    <citation type="submission" date="2017-05" db="EMBL/GenBank/DDBJ databases">
        <authorList>
            <person name="Varghese N."/>
            <person name="Submissions S."/>
        </authorList>
    </citation>
    <scope>NUCLEOTIDE SEQUENCE [LARGE SCALE GENOMIC DNA]</scope>
    <source>
        <strain evidence="2 3">DSM 19036</strain>
    </source>
</reference>
<accession>A0A521CEJ5</accession>
<evidence type="ECO:0000313" key="2">
    <source>
        <dbReference type="EMBL" id="SMO57857.1"/>
    </source>
</evidence>